<evidence type="ECO:0000256" key="5">
    <source>
        <dbReference type="SAM" id="Coils"/>
    </source>
</evidence>
<evidence type="ECO:0000313" key="6">
    <source>
        <dbReference type="EMBL" id="KYG60540.1"/>
    </source>
</evidence>
<sequence length="351" mass="39480">MSDKTVKFDPTTTISAEFGIFGIPMTEEESKVVLVPVPWEVTTSYGEGASRGPQIIRQASEQIDLFDIEVGKAYEVGYHMRDFPEDLCAMNDKFKAVAQELIEMRTNLSEDEKKMNSLAAQVNEACEEMSQWVYDQCSDVLKKGKLLGLVGGDHSTPLGAIRAVSDKFKGDFGVLHIDAHADLRKAYQGFKQSHASIMYNVMTDAKKPKKLVQVGIRDFCEEEYDFSNSREDIKTFYDLELKRRMLKGETWEQVCKDIIKELPQNVYISFDIDGLDPAFCPHTGTPVPGGLSVDQVFFLFREVHASGRKIIAFDLNEVSTGGLEEHEVEWDGNVGARILYKMCGWLVKSNA</sequence>
<dbReference type="GO" id="GO:0008783">
    <property type="term" value="F:agmatinase activity"/>
    <property type="evidence" value="ECO:0007669"/>
    <property type="project" value="TreeGrafter"/>
</dbReference>
<evidence type="ECO:0000313" key="7">
    <source>
        <dbReference type="Proteomes" id="UP000075391"/>
    </source>
</evidence>
<evidence type="ECO:0000256" key="3">
    <source>
        <dbReference type="PIRSR" id="PIRSR036979-1"/>
    </source>
</evidence>
<dbReference type="CDD" id="cd11593">
    <property type="entry name" value="Agmatinase-like_2"/>
    <property type="match status" value="1"/>
</dbReference>
<keyword evidence="5" id="KW-0175">Coiled coil</keyword>
<dbReference type="PANTHER" id="PTHR11358">
    <property type="entry name" value="ARGINASE/AGMATINASE"/>
    <property type="match status" value="1"/>
</dbReference>
<organism evidence="6 7">
    <name type="scientific">Bdellovibrio bacteriovorus</name>
    <dbReference type="NCBI Taxonomy" id="959"/>
    <lineage>
        <taxon>Bacteria</taxon>
        <taxon>Pseudomonadati</taxon>
        <taxon>Bdellovibrionota</taxon>
        <taxon>Bdellovibrionia</taxon>
        <taxon>Bdellovibrionales</taxon>
        <taxon>Pseudobdellovibrionaceae</taxon>
        <taxon>Bdellovibrio</taxon>
    </lineage>
</organism>
<keyword evidence="1 3" id="KW-0479">Metal-binding</keyword>
<dbReference type="GO" id="GO:0046872">
    <property type="term" value="F:metal ion binding"/>
    <property type="evidence" value="ECO:0007669"/>
    <property type="project" value="UniProtKB-KW"/>
</dbReference>
<feature type="binding site" evidence="3">
    <location>
        <position position="182"/>
    </location>
    <ligand>
        <name>Mn(2+)</name>
        <dbReference type="ChEBI" id="CHEBI:29035"/>
        <label>1</label>
    </ligand>
</feature>
<comment type="similarity">
    <text evidence="4">Belongs to the arginase family.</text>
</comment>
<feature type="binding site" evidence="3">
    <location>
        <position position="180"/>
    </location>
    <ligand>
        <name>Mn(2+)</name>
        <dbReference type="ChEBI" id="CHEBI:29035"/>
        <label>1</label>
    </ligand>
</feature>
<dbReference type="PIRSF" id="PIRSF036979">
    <property type="entry name" value="Arginase"/>
    <property type="match status" value="1"/>
</dbReference>
<dbReference type="OrthoDB" id="5289691at2"/>
<feature type="binding site" evidence="3">
    <location>
        <position position="271"/>
    </location>
    <ligand>
        <name>Mn(2+)</name>
        <dbReference type="ChEBI" id="CHEBI:29035"/>
        <label>1</label>
    </ligand>
</feature>
<dbReference type="InterPro" id="IPR006035">
    <property type="entry name" value="Ureohydrolase"/>
</dbReference>
<dbReference type="GO" id="GO:0033389">
    <property type="term" value="P:putrescine biosynthetic process from arginine, via agmatine"/>
    <property type="evidence" value="ECO:0007669"/>
    <property type="project" value="TreeGrafter"/>
</dbReference>
<dbReference type="SUPFAM" id="SSF52768">
    <property type="entry name" value="Arginase/deacetylase"/>
    <property type="match status" value="1"/>
</dbReference>
<dbReference type="InterPro" id="IPR023696">
    <property type="entry name" value="Ureohydrolase_dom_sf"/>
</dbReference>
<protein>
    <submittedName>
        <fullName evidence="6">Arginase</fullName>
    </submittedName>
</protein>
<feature type="coiled-coil region" evidence="5">
    <location>
        <begin position="101"/>
        <end position="128"/>
    </location>
</feature>
<proteinExistence type="inferred from homology"/>
<feature type="binding site" evidence="3">
    <location>
        <position position="154"/>
    </location>
    <ligand>
        <name>Mn(2+)</name>
        <dbReference type="ChEBI" id="CHEBI:29035"/>
        <label>1</label>
    </ligand>
</feature>
<keyword evidence="2" id="KW-0378">Hydrolase</keyword>
<name>A0A150WCD4_BDEBC</name>
<dbReference type="Pfam" id="PF00491">
    <property type="entry name" value="Arginase"/>
    <property type="match status" value="1"/>
</dbReference>
<comment type="cofactor">
    <cofactor evidence="3">
        <name>Mn(2+)</name>
        <dbReference type="ChEBI" id="CHEBI:29035"/>
    </cofactor>
    <text evidence="3">Binds 2 manganese ions per subunit.</text>
</comment>
<evidence type="ECO:0000256" key="2">
    <source>
        <dbReference type="ARBA" id="ARBA00022801"/>
    </source>
</evidence>
<dbReference type="PANTHER" id="PTHR11358:SF26">
    <property type="entry name" value="GUANIDINO ACID HYDROLASE, MITOCHONDRIAL"/>
    <property type="match status" value="1"/>
</dbReference>
<dbReference type="PRINTS" id="PR00116">
    <property type="entry name" value="ARGINASE"/>
</dbReference>
<dbReference type="AlphaFoldDB" id="A0A150WCD4"/>
<evidence type="ECO:0000256" key="1">
    <source>
        <dbReference type="ARBA" id="ARBA00022723"/>
    </source>
</evidence>
<reference evidence="6 7" key="1">
    <citation type="submission" date="2016-03" db="EMBL/GenBank/DDBJ databases">
        <authorList>
            <person name="Ploux O."/>
        </authorList>
    </citation>
    <scope>NUCLEOTIDE SEQUENCE [LARGE SCALE GENOMIC DNA]</scope>
    <source>
        <strain evidence="6 7">BER2</strain>
    </source>
</reference>
<dbReference type="RefSeq" id="WP_063244821.1">
    <property type="nucleotide sequence ID" value="NZ_CP168967.1"/>
</dbReference>
<evidence type="ECO:0000256" key="4">
    <source>
        <dbReference type="PROSITE-ProRule" id="PRU00742"/>
    </source>
</evidence>
<gene>
    <name evidence="6" type="ORF">AZI85_11035</name>
</gene>
<keyword evidence="3" id="KW-0464">Manganese</keyword>
<dbReference type="PROSITE" id="PS51409">
    <property type="entry name" value="ARGINASE_2"/>
    <property type="match status" value="1"/>
</dbReference>
<accession>A0A150WCD4</accession>
<comment type="caution">
    <text evidence="6">The sequence shown here is derived from an EMBL/GenBank/DDBJ whole genome shotgun (WGS) entry which is preliminary data.</text>
</comment>
<feature type="binding site" evidence="3">
    <location>
        <position position="273"/>
    </location>
    <ligand>
        <name>Mn(2+)</name>
        <dbReference type="ChEBI" id="CHEBI:29035"/>
        <label>1</label>
    </ligand>
</feature>
<dbReference type="Proteomes" id="UP000075391">
    <property type="component" value="Unassembled WGS sequence"/>
</dbReference>
<dbReference type="Gene3D" id="3.40.800.10">
    <property type="entry name" value="Ureohydrolase domain"/>
    <property type="match status" value="1"/>
</dbReference>
<dbReference type="EMBL" id="LUKF01000019">
    <property type="protein sequence ID" value="KYG60540.1"/>
    <property type="molecule type" value="Genomic_DNA"/>
</dbReference>
<feature type="binding site" evidence="3">
    <location>
        <position position="178"/>
    </location>
    <ligand>
        <name>Mn(2+)</name>
        <dbReference type="ChEBI" id="CHEBI:29035"/>
        <label>1</label>
    </ligand>
</feature>